<keyword evidence="2" id="KW-0732">Signal</keyword>
<organism evidence="3 4">
    <name type="scientific">Chrysophaeum taylorii</name>
    <dbReference type="NCBI Taxonomy" id="2483200"/>
    <lineage>
        <taxon>Eukaryota</taxon>
        <taxon>Sar</taxon>
        <taxon>Stramenopiles</taxon>
        <taxon>Ochrophyta</taxon>
        <taxon>Pelagophyceae</taxon>
        <taxon>Pelagomonadales</taxon>
        <taxon>Pelagomonadaceae</taxon>
        <taxon>Chrysophaeum</taxon>
    </lineage>
</organism>
<feature type="signal peptide" evidence="2">
    <location>
        <begin position="1"/>
        <end position="15"/>
    </location>
</feature>
<gene>
    <name evidence="3" type="ORF">CTAYLR_007099</name>
</gene>
<proteinExistence type="predicted"/>
<keyword evidence="1" id="KW-0472">Membrane</keyword>
<evidence type="ECO:0000313" key="3">
    <source>
        <dbReference type="EMBL" id="KAJ8610096.1"/>
    </source>
</evidence>
<name>A0AAD7XNT6_9STRA</name>
<dbReference type="EMBL" id="JAQMWT010000119">
    <property type="protein sequence ID" value="KAJ8610096.1"/>
    <property type="molecule type" value="Genomic_DNA"/>
</dbReference>
<accession>A0AAD7XNT6</accession>
<feature type="chain" id="PRO_5042160542" evidence="2">
    <location>
        <begin position="16"/>
        <end position="219"/>
    </location>
</feature>
<comment type="caution">
    <text evidence="3">The sequence shown here is derived from an EMBL/GenBank/DDBJ whole genome shotgun (WGS) entry which is preliminary data.</text>
</comment>
<evidence type="ECO:0000256" key="2">
    <source>
        <dbReference type="SAM" id="SignalP"/>
    </source>
</evidence>
<evidence type="ECO:0000256" key="1">
    <source>
        <dbReference type="SAM" id="Phobius"/>
    </source>
</evidence>
<feature type="transmembrane region" description="Helical" evidence="1">
    <location>
        <begin position="83"/>
        <end position="101"/>
    </location>
</feature>
<keyword evidence="1" id="KW-0812">Transmembrane</keyword>
<sequence>MLLRVVVVVLCGVDAGTLVRPQGPVHLRWGRHVSAESSTREATHKPLFVVVRGGDVSRGTPAELVAASKPKVHPAWDGDCVDLVVGACFGGVAGVVFSFTLTRVASAVVMAASNIAFSALVIWLGTAQGFLSVHTNVIRNQAGSWLQWARALPIIRKIDARRRRRWARTRRRTDPELSFLHLLDGGGVEQLEEIATRNEHAVLGVMVGFIFGLIKGAQI</sequence>
<dbReference type="Proteomes" id="UP001230188">
    <property type="component" value="Unassembled WGS sequence"/>
</dbReference>
<evidence type="ECO:0000313" key="4">
    <source>
        <dbReference type="Proteomes" id="UP001230188"/>
    </source>
</evidence>
<protein>
    <submittedName>
        <fullName evidence="3">Uncharacterized protein</fullName>
    </submittedName>
</protein>
<feature type="transmembrane region" description="Helical" evidence="1">
    <location>
        <begin position="108"/>
        <end position="131"/>
    </location>
</feature>
<keyword evidence="4" id="KW-1185">Reference proteome</keyword>
<reference evidence="3" key="1">
    <citation type="submission" date="2023-01" db="EMBL/GenBank/DDBJ databases">
        <title>Metagenome sequencing of chrysophaentin producing Chrysophaeum taylorii.</title>
        <authorList>
            <person name="Davison J."/>
            <person name="Bewley C."/>
        </authorList>
    </citation>
    <scope>NUCLEOTIDE SEQUENCE</scope>
    <source>
        <strain evidence="3">NIES-1699</strain>
    </source>
</reference>
<keyword evidence="1" id="KW-1133">Transmembrane helix</keyword>
<dbReference type="AlphaFoldDB" id="A0AAD7XNT6"/>